<dbReference type="SUPFAM" id="SSF48452">
    <property type="entry name" value="TPR-like"/>
    <property type="match status" value="1"/>
</dbReference>
<dbReference type="Pfam" id="PF14322">
    <property type="entry name" value="SusD-like_3"/>
    <property type="match status" value="1"/>
</dbReference>
<keyword evidence="3" id="KW-0732">Signal</keyword>
<evidence type="ECO:0000256" key="4">
    <source>
        <dbReference type="ARBA" id="ARBA00023136"/>
    </source>
</evidence>
<proteinExistence type="inferred from homology"/>
<dbReference type="CDD" id="cd08977">
    <property type="entry name" value="SusD"/>
    <property type="match status" value="1"/>
</dbReference>
<dbReference type="InterPro" id="IPR012944">
    <property type="entry name" value="SusD_RagB_dom"/>
</dbReference>
<dbReference type="InterPro" id="IPR033985">
    <property type="entry name" value="SusD-like_N"/>
</dbReference>
<dbReference type="Pfam" id="PF07980">
    <property type="entry name" value="SusD_RagB"/>
    <property type="match status" value="1"/>
</dbReference>
<evidence type="ECO:0000256" key="3">
    <source>
        <dbReference type="ARBA" id="ARBA00022729"/>
    </source>
</evidence>
<comment type="subcellular location">
    <subcellularLocation>
        <location evidence="1">Cell outer membrane</location>
    </subcellularLocation>
</comment>
<sequence>MKKFIYYSIFFVSVLILESCSKDLLEPTLDNEITPESIKTSSDIRLVANGMYKSMRATEYYGRDYIIYDEVRSDNAFSSGRSGRFVTVGAMSMTDNDSYSGGTFSAIYTPISNANIVINSDVTGDPTEIKHIKGEAYAVRALCHFDLLKLFGQQNITGQGGMESLGVSYITEYKGANVFPVRNTVSDVKQKIYADLDAAIANMSEDLNDNEGVYMTTYAAHAIKSRVAIYFKDWEIAKTECEAVMAGNYNIVSATAYASSFGLSSTSNNRIFELKSTSNDSNGIDGLANIYRGNSYGDINVLLDLKSKFSTTDVRGKSTMINSVGGKLRNIGKYPSGSPFADNIKVIRYEEIVLNYAEALFRLNPSDSEALTQLNSIPSNRSAALYTVVNEDNILLERRKELCFEGFRFTDLARTGRNIPLVDPIKQTHGGVDFGNFNFAFPIPIKEINSNTSCIQNKGY</sequence>
<protein>
    <submittedName>
        <fullName evidence="8">RagB/SusD family nutrient uptake outer membrane protein</fullName>
    </submittedName>
</protein>
<reference evidence="8 9" key="1">
    <citation type="submission" date="2018-04" db="EMBL/GenBank/DDBJ databases">
        <title>Flavobacterium sp. nov., isolated from glacier ice.</title>
        <authorList>
            <person name="Liu Q."/>
            <person name="Xin Y.-H."/>
        </authorList>
    </citation>
    <scope>NUCLEOTIDE SEQUENCE [LARGE SCALE GENOMIC DNA]</scope>
    <source>
        <strain evidence="8 9">RB1R5</strain>
    </source>
</reference>
<dbReference type="Gene3D" id="1.25.40.390">
    <property type="match status" value="1"/>
</dbReference>
<comment type="similarity">
    <text evidence="2">Belongs to the SusD family.</text>
</comment>
<keyword evidence="5" id="KW-0998">Cell outer membrane</keyword>
<evidence type="ECO:0000313" key="9">
    <source>
        <dbReference type="Proteomes" id="UP000245449"/>
    </source>
</evidence>
<dbReference type="GO" id="GO:0009279">
    <property type="term" value="C:cell outer membrane"/>
    <property type="evidence" value="ECO:0007669"/>
    <property type="project" value="UniProtKB-SubCell"/>
</dbReference>
<dbReference type="Gene3D" id="2.20.20.130">
    <property type="match status" value="1"/>
</dbReference>
<evidence type="ECO:0000259" key="7">
    <source>
        <dbReference type="Pfam" id="PF14322"/>
    </source>
</evidence>
<dbReference type="OrthoDB" id="630434at2"/>
<keyword evidence="9" id="KW-1185">Reference proteome</keyword>
<evidence type="ECO:0000259" key="6">
    <source>
        <dbReference type="Pfam" id="PF07980"/>
    </source>
</evidence>
<dbReference type="Gene3D" id="1.25.40.900">
    <property type="match status" value="1"/>
</dbReference>
<dbReference type="AlphaFoldDB" id="A0A2U1JQA2"/>
<keyword evidence="4" id="KW-0472">Membrane</keyword>
<organism evidence="8 9">
    <name type="scientific">Flavobacterium psychrotolerans</name>
    <dbReference type="NCBI Taxonomy" id="2169410"/>
    <lineage>
        <taxon>Bacteria</taxon>
        <taxon>Pseudomonadati</taxon>
        <taxon>Bacteroidota</taxon>
        <taxon>Flavobacteriia</taxon>
        <taxon>Flavobacteriales</taxon>
        <taxon>Flavobacteriaceae</taxon>
        <taxon>Flavobacterium</taxon>
    </lineage>
</organism>
<dbReference type="InterPro" id="IPR011990">
    <property type="entry name" value="TPR-like_helical_dom_sf"/>
</dbReference>
<evidence type="ECO:0000313" key="8">
    <source>
        <dbReference type="EMBL" id="PWA07154.1"/>
    </source>
</evidence>
<dbReference type="Proteomes" id="UP000245449">
    <property type="component" value="Unassembled WGS sequence"/>
</dbReference>
<evidence type="ECO:0000256" key="2">
    <source>
        <dbReference type="ARBA" id="ARBA00006275"/>
    </source>
</evidence>
<feature type="domain" description="RagB/SusD" evidence="6">
    <location>
        <begin position="342"/>
        <end position="460"/>
    </location>
</feature>
<evidence type="ECO:0000256" key="5">
    <source>
        <dbReference type="ARBA" id="ARBA00023237"/>
    </source>
</evidence>
<gene>
    <name evidence="8" type="ORF">DB895_00030</name>
</gene>
<accession>A0A2U1JQA2</accession>
<name>A0A2U1JQA2_9FLAO</name>
<evidence type="ECO:0000256" key="1">
    <source>
        <dbReference type="ARBA" id="ARBA00004442"/>
    </source>
</evidence>
<dbReference type="RefSeq" id="WP_116723301.1">
    <property type="nucleotide sequence ID" value="NZ_QCZI01000001.1"/>
</dbReference>
<dbReference type="EMBL" id="QCZI01000001">
    <property type="protein sequence ID" value="PWA07154.1"/>
    <property type="molecule type" value="Genomic_DNA"/>
</dbReference>
<feature type="domain" description="SusD-like N-terminal" evidence="7">
    <location>
        <begin position="30"/>
        <end position="227"/>
    </location>
</feature>
<comment type="caution">
    <text evidence="8">The sequence shown here is derived from an EMBL/GenBank/DDBJ whole genome shotgun (WGS) entry which is preliminary data.</text>
</comment>